<gene>
    <name evidence="1" type="ORF">BS637_01955</name>
    <name evidence="2" type="ORF">BS638_13565</name>
</gene>
<protein>
    <recommendedName>
        <fullName evidence="5">Lipoprotein</fullName>
    </recommendedName>
</protein>
<organism evidence="2 4">
    <name type="scientific">Clostridium tepidum</name>
    <dbReference type="NCBI Taxonomy" id="1962263"/>
    <lineage>
        <taxon>Bacteria</taxon>
        <taxon>Bacillati</taxon>
        <taxon>Bacillota</taxon>
        <taxon>Clostridia</taxon>
        <taxon>Eubacteriales</taxon>
        <taxon>Clostridiaceae</taxon>
        <taxon>Clostridium</taxon>
    </lineage>
</organism>
<dbReference type="EMBL" id="MRAD01000002">
    <property type="protein sequence ID" value="OOO63193.1"/>
    <property type="molecule type" value="Genomic_DNA"/>
</dbReference>
<comment type="caution">
    <text evidence="2">The sequence shown here is derived from an EMBL/GenBank/DDBJ whole genome shotgun (WGS) entry which is preliminary data.</text>
</comment>
<dbReference type="Proteomes" id="UP000190206">
    <property type="component" value="Unassembled WGS sequence"/>
</dbReference>
<evidence type="ECO:0008006" key="5">
    <source>
        <dbReference type="Google" id="ProtNLM"/>
    </source>
</evidence>
<dbReference type="EMBL" id="MRAE01000065">
    <property type="protein sequence ID" value="OOO63790.1"/>
    <property type="molecule type" value="Genomic_DNA"/>
</dbReference>
<evidence type="ECO:0000313" key="1">
    <source>
        <dbReference type="EMBL" id="OOO63193.1"/>
    </source>
</evidence>
<dbReference type="Proteomes" id="UP000190256">
    <property type="component" value="Unassembled WGS sequence"/>
</dbReference>
<dbReference type="AlphaFoldDB" id="A0A1S9I0F9"/>
<reference evidence="2 4" key="1">
    <citation type="submission" date="2016-12" db="EMBL/GenBank/DDBJ databases">
        <title>Clostridium tepidum sp. nov., a close relative of Clostridium sporogenes and Clostridium botulinum Group I.</title>
        <authorList>
            <person name="Dobritsa A.P."/>
            <person name="Kutumbaka K.K."/>
            <person name="Werner K."/>
            <person name="Wiedmann M."/>
            <person name="Asmus A."/>
            <person name="Samadpour M."/>
        </authorList>
    </citation>
    <scope>NUCLEOTIDE SEQUENCE [LARGE SCALE GENOMIC DNA]</scope>
    <source>
        <strain evidence="2 4">IEH 97212</strain>
    </source>
</reference>
<keyword evidence="3" id="KW-1185">Reference proteome</keyword>
<dbReference type="PROSITE" id="PS51257">
    <property type="entry name" value="PROKAR_LIPOPROTEIN"/>
    <property type="match status" value="1"/>
</dbReference>
<evidence type="ECO:0000313" key="4">
    <source>
        <dbReference type="Proteomes" id="UP000190256"/>
    </source>
</evidence>
<dbReference type="OrthoDB" id="1889062at2"/>
<accession>A0A1S9I0F9</accession>
<dbReference type="STRING" id="1962263.BS637_01955"/>
<evidence type="ECO:0000313" key="2">
    <source>
        <dbReference type="EMBL" id="OOO63790.1"/>
    </source>
</evidence>
<dbReference type="SUPFAM" id="SSF69304">
    <property type="entry name" value="Tricorn protease N-terminal domain"/>
    <property type="match status" value="1"/>
</dbReference>
<proteinExistence type="predicted"/>
<sequence length="357" mass="41401">MFKKGFKNIRYFLIVFLVVGLVGCKSHITSESQKVDIPNFTKVIALKKEKDSWSIYNIQDRDINKAMETQDVIDVKYNNKNKTYVFTNFIEKGNGLNKNKLTIIKNGKKTILDKFYSASDIEISTDGNKIAYRSFKEDSLQSAEGMKIYDLENKKEIKIKSNVLVSGNVFKWLNENEILYYGINSEKDNKAKIYKYNVKENKEEVYVDNIEGICTYFMINGENVLLLSREGDKYNLSYYNKKDNAFKKISEEVSVIYKGTTSIKNMYFLGKNDLESKDYLYKIDGNTLNLTKLTYDFPAKIDINGGIVSDENGNIYFCGYENIKDQSLNEIYTYKEKEGRVEIISNEENSYYIIGEN</sequence>
<dbReference type="RefSeq" id="WP_078022830.1">
    <property type="nucleotide sequence ID" value="NZ_JADPGM010000001.1"/>
</dbReference>
<name>A0A1S9I0F9_9CLOT</name>
<evidence type="ECO:0000313" key="3">
    <source>
        <dbReference type="Proteomes" id="UP000190206"/>
    </source>
</evidence>
<reference evidence="1 3" key="2">
    <citation type="submission" date="2016-12" db="EMBL/GenBank/DDBJ databases">
        <title>Clostridium tepidum sp. nov., a close relative of Clostridium sporogenes and Clostridium botulinum Group I.</title>
        <authorList>
            <person name="Dobritsa A.P."/>
            <person name="Kutumbaka K."/>
            <person name="Werner K."/>
            <person name="Samadpour M."/>
        </authorList>
    </citation>
    <scope>NUCLEOTIDE SEQUENCE [LARGE SCALE GENOMIC DNA]</scope>
    <source>
        <strain evidence="1 3">PE</strain>
    </source>
</reference>